<dbReference type="KEGG" id="hsw:Hsw_4229"/>
<dbReference type="HOGENOM" id="CLU_3328800_0_0_10"/>
<evidence type="ECO:0000313" key="2">
    <source>
        <dbReference type="Proteomes" id="UP000019423"/>
    </source>
</evidence>
<sequence length="38" mass="4192">MPGSYYNDIVFFLLKHEFADLSQLGSLSGVLLVANQFG</sequence>
<evidence type="ECO:0000313" key="1">
    <source>
        <dbReference type="EMBL" id="AHJ99824.1"/>
    </source>
</evidence>
<keyword evidence="2" id="KW-1185">Reference proteome</keyword>
<name>W8F339_9BACT</name>
<gene>
    <name evidence="1" type="ORF">Hsw_4229</name>
</gene>
<accession>W8F339</accession>
<protein>
    <submittedName>
        <fullName evidence="1">Uncharacterized protein</fullName>
    </submittedName>
</protein>
<reference evidence="1 2" key="1">
    <citation type="submission" date="2014-01" db="EMBL/GenBank/DDBJ databases">
        <title>Complete genome sequence of ionizing-radiation resistance bacterium Hymenobacter swuensis DY53.</title>
        <authorList>
            <person name="Jung J.-H."/>
            <person name="Jeong S.-W."/>
            <person name="Joe M.-H."/>
            <person name="Cho y.-j."/>
            <person name="Kim M.-K."/>
            <person name="Lim S.-Y."/>
        </authorList>
    </citation>
    <scope>NUCLEOTIDE SEQUENCE [LARGE SCALE GENOMIC DNA]</scope>
    <source>
        <strain evidence="1 2">DY53</strain>
    </source>
</reference>
<dbReference type="EMBL" id="CP007145">
    <property type="protein sequence ID" value="AHJ99824.1"/>
    <property type="molecule type" value="Genomic_DNA"/>
</dbReference>
<dbReference type="PATRIC" id="fig|1227739.3.peg.4374"/>
<dbReference type="Proteomes" id="UP000019423">
    <property type="component" value="Chromosome"/>
</dbReference>
<dbReference type="AlphaFoldDB" id="W8F339"/>
<proteinExistence type="predicted"/>
<organism evidence="1 2">
    <name type="scientific">Hymenobacter swuensis DY53</name>
    <dbReference type="NCBI Taxonomy" id="1227739"/>
    <lineage>
        <taxon>Bacteria</taxon>
        <taxon>Pseudomonadati</taxon>
        <taxon>Bacteroidota</taxon>
        <taxon>Cytophagia</taxon>
        <taxon>Cytophagales</taxon>
        <taxon>Hymenobacteraceae</taxon>
        <taxon>Hymenobacter</taxon>
    </lineage>
</organism>